<reference evidence="8" key="1">
    <citation type="submission" date="2019-10" db="EMBL/GenBank/DDBJ databases">
        <title>Nonomuraea sp. nov., isolated from Phyllanthus amarus.</title>
        <authorList>
            <person name="Klykleung N."/>
            <person name="Tanasupawat S."/>
        </authorList>
    </citation>
    <scope>NUCLEOTIDE SEQUENCE [LARGE SCALE GENOMIC DNA]</scope>
    <source>
        <strain evidence="8">3MP-10</strain>
    </source>
</reference>
<dbReference type="PRINTS" id="PR00455">
    <property type="entry name" value="HTHTETR"/>
</dbReference>
<dbReference type="Gene3D" id="1.10.357.10">
    <property type="entry name" value="Tetracycline Repressor, domain 2"/>
    <property type="match status" value="1"/>
</dbReference>
<dbReference type="AlphaFoldDB" id="A0A5N5ZN18"/>
<comment type="caution">
    <text evidence="8">The sequence shown here is derived from an EMBL/GenBank/DDBJ whole genome shotgun (WGS) entry which is preliminary data.</text>
</comment>
<dbReference type="GO" id="GO:0000976">
    <property type="term" value="F:transcription cis-regulatory region binding"/>
    <property type="evidence" value="ECO:0007669"/>
    <property type="project" value="TreeGrafter"/>
</dbReference>
<evidence type="ECO:0000256" key="1">
    <source>
        <dbReference type="ARBA" id="ARBA00022491"/>
    </source>
</evidence>
<proteinExistence type="predicted"/>
<evidence type="ECO:0000313" key="8">
    <source>
        <dbReference type="EMBL" id="KAB8157894.1"/>
    </source>
</evidence>
<evidence type="ECO:0000256" key="2">
    <source>
        <dbReference type="ARBA" id="ARBA00023015"/>
    </source>
</evidence>
<evidence type="ECO:0000256" key="4">
    <source>
        <dbReference type="ARBA" id="ARBA00023163"/>
    </source>
</evidence>
<feature type="compositionally biased region" description="Basic residues" evidence="6">
    <location>
        <begin position="1"/>
        <end position="17"/>
    </location>
</feature>
<sequence length="264" mass="29184">MQGRHRPAERRSIQGRHRPAERPTGRPWHPGGVSGTSVPGRPRLATRRRPGLTPREEVLDAAGELFTTRGYAATSTRRIAEAVGMRQPSLYHHFRTKDDILEALLSGTVTAPLAIADALDPLPLTAPVRLYALCLADAGQLWTSPWNLGILYLLPEVRTERFARFHRQRDALRLRYRALSQAVLDALPPQGPGHYRPDPADDTVFRLTETLPNLRADGLGFPDQPRRIADLALHTLGWPGDPGGHHDEAQRALDGVALTPQHAS</sequence>
<gene>
    <name evidence="8" type="ORF">FH607_029740</name>
</gene>
<dbReference type="InterPro" id="IPR009057">
    <property type="entry name" value="Homeodomain-like_sf"/>
</dbReference>
<evidence type="ECO:0000313" key="9">
    <source>
        <dbReference type="Proteomes" id="UP000314251"/>
    </source>
</evidence>
<evidence type="ECO:0000259" key="7">
    <source>
        <dbReference type="PROSITE" id="PS50977"/>
    </source>
</evidence>
<keyword evidence="2" id="KW-0805">Transcription regulation</keyword>
<dbReference type="GO" id="GO:0003700">
    <property type="term" value="F:DNA-binding transcription factor activity"/>
    <property type="evidence" value="ECO:0007669"/>
    <property type="project" value="TreeGrafter"/>
</dbReference>
<keyword evidence="1" id="KW-0678">Repressor</keyword>
<protein>
    <submittedName>
        <fullName evidence="8">TetR family transcriptional regulator</fullName>
    </submittedName>
</protein>
<keyword evidence="3 5" id="KW-0238">DNA-binding</keyword>
<keyword evidence="9" id="KW-1185">Reference proteome</keyword>
<dbReference type="SUPFAM" id="SSF46689">
    <property type="entry name" value="Homeodomain-like"/>
    <property type="match status" value="1"/>
</dbReference>
<feature type="region of interest" description="Disordered" evidence="6">
    <location>
        <begin position="1"/>
        <end position="55"/>
    </location>
</feature>
<organism evidence="8 9">
    <name type="scientific">Streptomyces mimosae</name>
    <dbReference type="NCBI Taxonomy" id="2586635"/>
    <lineage>
        <taxon>Bacteria</taxon>
        <taxon>Bacillati</taxon>
        <taxon>Actinomycetota</taxon>
        <taxon>Actinomycetes</taxon>
        <taxon>Kitasatosporales</taxon>
        <taxon>Streptomycetaceae</taxon>
        <taxon>Streptomyces</taxon>
    </lineage>
</organism>
<dbReference type="InterPro" id="IPR050109">
    <property type="entry name" value="HTH-type_TetR-like_transc_reg"/>
</dbReference>
<feature type="DNA-binding region" description="H-T-H motif" evidence="5">
    <location>
        <begin position="75"/>
        <end position="94"/>
    </location>
</feature>
<accession>A0A5N5ZN18</accession>
<dbReference type="Proteomes" id="UP000314251">
    <property type="component" value="Unassembled WGS sequence"/>
</dbReference>
<dbReference type="Pfam" id="PF00440">
    <property type="entry name" value="TetR_N"/>
    <property type="match status" value="1"/>
</dbReference>
<dbReference type="OrthoDB" id="3766519at2"/>
<evidence type="ECO:0000256" key="3">
    <source>
        <dbReference type="ARBA" id="ARBA00023125"/>
    </source>
</evidence>
<dbReference type="PROSITE" id="PS50977">
    <property type="entry name" value="HTH_TETR_2"/>
    <property type="match status" value="1"/>
</dbReference>
<evidence type="ECO:0000256" key="6">
    <source>
        <dbReference type="SAM" id="MobiDB-lite"/>
    </source>
</evidence>
<dbReference type="PANTHER" id="PTHR30055:SF175">
    <property type="entry name" value="HTH-TYPE TRANSCRIPTIONAL REPRESSOR KSTR2"/>
    <property type="match status" value="1"/>
</dbReference>
<evidence type="ECO:0000256" key="5">
    <source>
        <dbReference type="PROSITE-ProRule" id="PRU00335"/>
    </source>
</evidence>
<keyword evidence="4" id="KW-0804">Transcription</keyword>
<name>A0A5N5ZN18_9ACTN</name>
<feature type="domain" description="HTH tetR-type" evidence="7">
    <location>
        <begin position="52"/>
        <end position="112"/>
    </location>
</feature>
<dbReference type="EMBL" id="VDLY02000030">
    <property type="protein sequence ID" value="KAB8157894.1"/>
    <property type="molecule type" value="Genomic_DNA"/>
</dbReference>
<dbReference type="PANTHER" id="PTHR30055">
    <property type="entry name" value="HTH-TYPE TRANSCRIPTIONAL REGULATOR RUTR"/>
    <property type="match status" value="1"/>
</dbReference>
<dbReference type="InterPro" id="IPR001647">
    <property type="entry name" value="HTH_TetR"/>
</dbReference>